<reference evidence="4" key="1">
    <citation type="journal article" date="2019" name="Int. J. Syst. Evol. Microbiol.">
        <title>The Global Catalogue of Microorganisms (GCM) 10K type strain sequencing project: providing services to taxonomists for standard genome sequencing and annotation.</title>
        <authorList>
            <consortium name="The Broad Institute Genomics Platform"/>
            <consortium name="The Broad Institute Genome Sequencing Center for Infectious Disease"/>
            <person name="Wu L."/>
            <person name="Ma J."/>
        </authorList>
    </citation>
    <scope>NUCLEOTIDE SEQUENCE [LARGE SCALE GENOMIC DNA]</scope>
    <source>
        <strain evidence="4">JCM 17809</strain>
    </source>
</reference>
<keyword evidence="4" id="KW-1185">Reference proteome</keyword>
<feature type="transmembrane region" description="Helical" evidence="1">
    <location>
        <begin position="385"/>
        <end position="403"/>
    </location>
</feature>
<dbReference type="InterPro" id="IPR029062">
    <property type="entry name" value="Class_I_gatase-like"/>
</dbReference>
<dbReference type="Gene3D" id="3.40.50.880">
    <property type="match status" value="1"/>
</dbReference>
<evidence type="ECO:0000313" key="4">
    <source>
        <dbReference type="Proteomes" id="UP001500945"/>
    </source>
</evidence>
<comment type="caution">
    <text evidence="3">The sequence shown here is derived from an EMBL/GenBank/DDBJ whole genome shotgun (WGS) entry which is preliminary data.</text>
</comment>
<feature type="transmembrane region" description="Helical" evidence="1">
    <location>
        <begin position="324"/>
        <end position="341"/>
    </location>
</feature>
<feature type="transmembrane region" description="Helical" evidence="1">
    <location>
        <begin position="444"/>
        <end position="466"/>
    </location>
</feature>
<gene>
    <name evidence="3" type="ORF">GCM10023168_22610</name>
</gene>
<dbReference type="EMBL" id="BAABGM010000014">
    <property type="protein sequence ID" value="GAA4407021.1"/>
    <property type="molecule type" value="Genomic_DNA"/>
</dbReference>
<evidence type="ECO:0000313" key="3">
    <source>
        <dbReference type="EMBL" id="GAA4407021.1"/>
    </source>
</evidence>
<name>A0ABP8KH72_9MICO</name>
<dbReference type="Pfam" id="PF02517">
    <property type="entry name" value="Rce1-like"/>
    <property type="match status" value="1"/>
</dbReference>
<feature type="transmembrane region" description="Helical" evidence="1">
    <location>
        <begin position="290"/>
        <end position="312"/>
    </location>
</feature>
<sequence length="482" mass="50518">MSVRIAVVVDPADPSGVPDPDAVRAALGGDVASWVLPPSSPALTDLSGLDGVWVCSGPGGPDGAAALAAVRWARTHGVPVLASGAGFDTGLVEAARTDLGAEVAPTLTPALAGALGQRGWVVHDTTNDGEPLSLGLPTHPFLVLTRFRPWPGPHPALTAFVEAARTRARYREWSEEDRARATAMAAAEAQPRPYVHQMRGPRHRWWRPLVAGVVGLLAWVALAAVVTVAFWAADLMPATVDELGTDAWGTLYGNLVLAALIPATFLALWVGHRRSPWRVLSVAGRFRWGWALRCTAVVTPIWAAYLVLGWVVLGQEVLPRAEQWVGLVAVSLLTTPLQAAGEEIAFRGGLVQSVGSWFRSPVVALLVTTVLSTAAFAAAHGSADPWILVELGSLAAFGCYLAWRTGGLEAVIVIHVVNNLLITVSGALLGGLEESYVDASSAGSPVSATMTLVVTGATTALLLWLARRRGIAPAGRFTPALG</sequence>
<evidence type="ECO:0000256" key="1">
    <source>
        <dbReference type="SAM" id="Phobius"/>
    </source>
</evidence>
<feature type="transmembrane region" description="Helical" evidence="1">
    <location>
        <begin position="410"/>
        <end position="432"/>
    </location>
</feature>
<keyword evidence="1" id="KW-0812">Transmembrane</keyword>
<protein>
    <recommendedName>
        <fullName evidence="2">CAAX prenyl protease 2/Lysostaphin resistance protein A-like domain-containing protein</fullName>
    </recommendedName>
</protein>
<accession>A0ABP8KH72</accession>
<feature type="domain" description="CAAX prenyl protease 2/Lysostaphin resistance protein A-like" evidence="2">
    <location>
        <begin position="326"/>
        <end position="421"/>
    </location>
</feature>
<organism evidence="3 4">
    <name type="scientific">Fodinibacter luteus</name>
    <dbReference type="NCBI Taxonomy" id="552064"/>
    <lineage>
        <taxon>Bacteria</taxon>
        <taxon>Bacillati</taxon>
        <taxon>Actinomycetota</taxon>
        <taxon>Actinomycetes</taxon>
        <taxon>Micrococcales</taxon>
        <taxon>Intrasporangiaceae</taxon>
        <taxon>Fodinibacter (ex Wang et al. 2009)</taxon>
    </lineage>
</organism>
<dbReference type="Proteomes" id="UP001500945">
    <property type="component" value="Unassembled WGS sequence"/>
</dbReference>
<keyword evidence="1" id="KW-0472">Membrane</keyword>
<feature type="transmembrane region" description="Helical" evidence="1">
    <location>
        <begin position="251"/>
        <end position="270"/>
    </location>
</feature>
<feature type="transmembrane region" description="Helical" evidence="1">
    <location>
        <begin position="209"/>
        <end position="231"/>
    </location>
</feature>
<keyword evidence="1" id="KW-1133">Transmembrane helix</keyword>
<dbReference type="SUPFAM" id="SSF52317">
    <property type="entry name" value="Class I glutamine amidotransferase-like"/>
    <property type="match status" value="1"/>
</dbReference>
<proteinExistence type="predicted"/>
<dbReference type="InterPro" id="IPR003675">
    <property type="entry name" value="Rce1/LyrA-like_dom"/>
</dbReference>
<feature type="transmembrane region" description="Helical" evidence="1">
    <location>
        <begin position="362"/>
        <end position="379"/>
    </location>
</feature>
<dbReference type="RefSeq" id="WP_345205886.1">
    <property type="nucleotide sequence ID" value="NZ_BAABGM010000014.1"/>
</dbReference>
<evidence type="ECO:0000259" key="2">
    <source>
        <dbReference type="Pfam" id="PF02517"/>
    </source>
</evidence>